<dbReference type="NCBIfam" id="NF005491">
    <property type="entry name" value="PRK07105.1"/>
    <property type="match status" value="1"/>
</dbReference>
<keyword evidence="4 7" id="KW-0418">Kinase</keyword>
<evidence type="ECO:0000256" key="1">
    <source>
        <dbReference type="ARBA" id="ARBA00012104"/>
    </source>
</evidence>
<proteinExistence type="predicted"/>
<dbReference type="EMBL" id="DVNE01000059">
    <property type="protein sequence ID" value="HIU62107.1"/>
    <property type="molecule type" value="Genomic_DNA"/>
</dbReference>
<name>A0A9D1SJN2_9FIRM</name>
<dbReference type="InterPro" id="IPR004625">
    <property type="entry name" value="PyrdxlKinase"/>
</dbReference>
<dbReference type="Pfam" id="PF08543">
    <property type="entry name" value="Phos_pyr_kin"/>
    <property type="match status" value="1"/>
</dbReference>
<dbReference type="InterPro" id="IPR029056">
    <property type="entry name" value="Ribokinase-like"/>
</dbReference>
<dbReference type="PANTHER" id="PTHR10534:SF2">
    <property type="entry name" value="PYRIDOXAL KINASE"/>
    <property type="match status" value="1"/>
</dbReference>
<feature type="domain" description="Pyridoxamine kinase/Phosphomethylpyrimidine kinase" evidence="6">
    <location>
        <begin position="69"/>
        <end position="251"/>
    </location>
</feature>
<keyword evidence="3" id="KW-0547">Nucleotide-binding</keyword>
<dbReference type="CDD" id="cd01173">
    <property type="entry name" value="pyridoxal_pyridoxamine_kinase"/>
    <property type="match status" value="1"/>
</dbReference>
<protein>
    <recommendedName>
        <fullName evidence="1">pyridoxal kinase</fullName>
        <ecNumber evidence="1">2.7.1.35</ecNumber>
    </recommendedName>
</protein>
<evidence type="ECO:0000313" key="8">
    <source>
        <dbReference type="Proteomes" id="UP000824110"/>
    </source>
</evidence>
<evidence type="ECO:0000256" key="3">
    <source>
        <dbReference type="ARBA" id="ARBA00022741"/>
    </source>
</evidence>
<evidence type="ECO:0000256" key="2">
    <source>
        <dbReference type="ARBA" id="ARBA00022679"/>
    </source>
</evidence>
<organism evidence="7 8">
    <name type="scientific">Candidatus Coproplasma excrementigallinarum</name>
    <dbReference type="NCBI Taxonomy" id="2840747"/>
    <lineage>
        <taxon>Bacteria</taxon>
        <taxon>Bacillati</taxon>
        <taxon>Bacillota</taxon>
        <taxon>Clostridia</taxon>
        <taxon>Eubacteriales</taxon>
        <taxon>Candidatus Coproplasma</taxon>
    </lineage>
</organism>
<accession>A0A9D1SJN2</accession>
<dbReference type="SUPFAM" id="SSF53613">
    <property type="entry name" value="Ribokinase-like"/>
    <property type="match status" value="1"/>
</dbReference>
<comment type="caution">
    <text evidence="7">The sequence shown here is derived from an EMBL/GenBank/DDBJ whole genome shotgun (WGS) entry which is preliminary data.</text>
</comment>
<dbReference type="Gene3D" id="3.40.1190.20">
    <property type="match status" value="1"/>
</dbReference>
<dbReference type="GO" id="GO:0005829">
    <property type="term" value="C:cytosol"/>
    <property type="evidence" value="ECO:0007669"/>
    <property type="project" value="TreeGrafter"/>
</dbReference>
<evidence type="ECO:0000259" key="6">
    <source>
        <dbReference type="Pfam" id="PF08543"/>
    </source>
</evidence>
<evidence type="ECO:0000256" key="4">
    <source>
        <dbReference type="ARBA" id="ARBA00022777"/>
    </source>
</evidence>
<dbReference type="AlphaFoldDB" id="A0A9D1SJN2"/>
<sequence>MDKKILTIQDLSCVGQCSLTVALPILSAYGFETCVLPTAVLSNHTMFKKWSYLDLTPEVENIYSVWKENGFKFDAFLLGYLGKAPLMDAAERAFDMFSADNKLIVIDPVFADNGKLYGGFDMEYVKGMAHLIRRADIILPNLTEACYLTGTPWRASYDYAFVEEVVAKLRALTDATAVVTGVELDGCIGEAICSDGEKISYTMGEKLPVSKHGTGDIFASVFTAEYLGGASLRSAAMKASSFVKDCLRATPQEHFYGVVFEKILAAQRK</sequence>
<dbReference type="Proteomes" id="UP000824110">
    <property type="component" value="Unassembled WGS sequence"/>
</dbReference>
<keyword evidence="2 7" id="KW-0808">Transferase</keyword>
<keyword evidence="5" id="KW-0067">ATP-binding</keyword>
<dbReference type="InterPro" id="IPR013749">
    <property type="entry name" value="PM/HMP-P_kinase-1"/>
</dbReference>
<reference evidence="7" key="1">
    <citation type="submission" date="2020-10" db="EMBL/GenBank/DDBJ databases">
        <authorList>
            <person name="Gilroy R."/>
        </authorList>
    </citation>
    <scope>NUCLEOTIDE SEQUENCE</scope>
    <source>
        <strain evidence="7">CHK195-12923</strain>
    </source>
</reference>
<evidence type="ECO:0000313" key="7">
    <source>
        <dbReference type="EMBL" id="HIU62107.1"/>
    </source>
</evidence>
<dbReference type="GO" id="GO:0009443">
    <property type="term" value="P:pyridoxal 5'-phosphate salvage"/>
    <property type="evidence" value="ECO:0007669"/>
    <property type="project" value="InterPro"/>
</dbReference>
<gene>
    <name evidence="7" type="ORF">IAB69_05630</name>
</gene>
<reference evidence="7" key="2">
    <citation type="journal article" date="2021" name="PeerJ">
        <title>Extensive microbial diversity within the chicken gut microbiome revealed by metagenomics and culture.</title>
        <authorList>
            <person name="Gilroy R."/>
            <person name="Ravi A."/>
            <person name="Getino M."/>
            <person name="Pursley I."/>
            <person name="Horton D.L."/>
            <person name="Alikhan N.F."/>
            <person name="Baker D."/>
            <person name="Gharbi K."/>
            <person name="Hall N."/>
            <person name="Watson M."/>
            <person name="Adriaenssens E.M."/>
            <person name="Foster-Nyarko E."/>
            <person name="Jarju S."/>
            <person name="Secka A."/>
            <person name="Antonio M."/>
            <person name="Oren A."/>
            <person name="Chaudhuri R.R."/>
            <person name="La Ragione R."/>
            <person name="Hildebrand F."/>
            <person name="Pallen M.J."/>
        </authorList>
    </citation>
    <scope>NUCLEOTIDE SEQUENCE</scope>
    <source>
        <strain evidence="7">CHK195-12923</strain>
    </source>
</reference>
<dbReference type="EC" id="2.7.1.35" evidence="1"/>
<dbReference type="GO" id="GO:0005524">
    <property type="term" value="F:ATP binding"/>
    <property type="evidence" value="ECO:0007669"/>
    <property type="project" value="UniProtKB-KW"/>
</dbReference>
<dbReference type="GO" id="GO:0008478">
    <property type="term" value="F:pyridoxal kinase activity"/>
    <property type="evidence" value="ECO:0007669"/>
    <property type="project" value="UniProtKB-EC"/>
</dbReference>
<evidence type="ECO:0000256" key="5">
    <source>
        <dbReference type="ARBA" id="ARBA00022840"/>
    </source>
</evidence>
<dbReference type="PANTHER" id="PTHR10534">
    <property type="entry name" value="PYRIDOXAL KINASE"/>
    <property type="match status" value="1"/>
</dbReference>